<evidence type="ECO:0000313" key="2">
    <source>
        <dbReference type="Proteomes" id="UP000605733"/>
    </source>
</evidence>
<organism evidence="1 2">
    <name type="scientific">Christiangramia forsetii</name>
    <dbReference type="NCBI Taxonomy" id="411153"/>
    <lineage>
        <taxon>Bacteria</taxon>
        <taxon>Pseudomonadati</taxon>
        <taxon>Bacteroidota</taxon>
        <taxon>Flavobacteriia</taxon>
        <taxon>Flavobacteriales</taxon>
        <taxon>Flavobacteriaceae</taxon>
        <taxon>Christiangramia</taxon>
    </lineage>
</organism>
<keyword evidence="2" id="KW-1185">Reference proteome</keyword>
<dbReference type="Proteomes" id="UP000605733">
    <property type="component" value="Unassembled WGS sequence"/>
</dbReference>
<proteinExistence type="predicted"/>
<dbReference type="EMBL" id="BMIX01000020">
    <property type="protein sequence ID" value="GGG46654.1"/>
    <property type="molecule type" value="Genomic_DNA"/>
</dbReference>
<reference evidence="2" key="1">
    <citation type="journal article" date="2019" name="Int. J. Syst. Evol. Microbiol.">
        <title>The Global Catalogue of Microorganisms (GCM) 10K type strain sequencing project: providing services to taxonomists for standard genome sequencing and annotation.</title>
        <authorList>
            <consortium name="The Broad Institute Genomics Platform"/>
            <consortium name="The Broad Institute Genome Sequencing Center for Infectious Disease"/>
            <person name="Wu L."/>
            <person name="Ma J."/>
        </authorList>
    </citation>
    <scope>NUCLEOTIDE SEQUENCE [LARGE SCALE GENOMIC DNA]</scope>
    <source>
        <strain evidence="2">CGMCC 1.15422</strain>
    </source>
</reference>
<protein>
    <recommendedName>
        <fullName evidence="3">DUF4145 domain-containing protein</fullName>
    </recommendedName>
</protein>
<evidence type="ECO:0008006" key="3">
    <source>
        <dbReference type="Google" id="ProtNLM"/>
    </source>
</evidence>
<name>A0ABQ1WVI3_9FLAO</name>
<dbReference type="RefSeq" id="WP_011708779.1">
    <property type="nucleotide sequence ID" value="NZ_BMIX01000020.1"/>
</dbReference>
<accession>A0ABQ1WVI3</accession>
<evidence type="ECO:0000313" key="1">
    <source>
        <dbReference type="EMBL" id="GGG46654.1"/>
    </source>
</evidence>
<comment type="caution">
    <text evidence="1">The sequence shown here is derived from an EMBL/GenBank/DDBJ whole genome shotgun (WGS) entry which is preliminary data.</text>
</comment>
<gene>
    <name evidence="1" type="ORF">GCM10011532_33210</name>
</gene>
<sequence>MEIEYFSKQLETIIEKSQRLESMGKYTDLSDLPDRELGNISTQAISAVQRITGKNSSYSKQIKRILKTYPPVNHHYPEIIGVTKALKEDLDNGYIKSLMEIVHQDIFSDFLEMASYFNDKSFKDAAAVIAGSTLENHLKQLAEKNEINQLNDKGKPKRADLLNAELMKNDVYEKLDNKNVTAWLDLRNKAAHGDYENYSKEQVNLLIDGIRNFITRIPA</sequence>